<dbReference type="eggNOG" id="COG1387">
    <property type="taxonomic scope" value="Bacteria"/>
</dbReference>
<dbReference type="InterPro" id="IPR050243">
    <property type="entry name" value="PHP_phosphatase"/>
</dbReference>
<dbReference type="Gene3D" id="3.20.20.140">
    <property type="entry name" value="Metal-dependent hydrolases"/>
    <property type="match status" value="1"/>
</dbReference>
<evidence type="ECO:0000313" key="3">
    <source>
        <dbReference type="Proteomes" id="UP000000485"/>
    </source>
</evidence>
<protein>
    <submittedName>
        <fullName evidence="2">PHP domain protein</fullName>
    </submittedName>
</protein>
<dbReference type="GO" id="GO:0042578">
    <property type="term" value="F:phosphoric ester hydrolase activity"/>
    <property type="evidence" value="ECO:0007669"/>
    <property type="project" value="TreeGrafter"/>
</dbReference>
<dbReference type="STRING" id="593907.Celgi_2658"/>
<name>F8A3W5_CELGA</name>
<dbReference type="PANTHER" id="PTHR36928:SF1">
    <property type="entry name" value="PHOSPHATASE YCDX-RELATED"/>
    <property type="match status" value="1"/>
</dbReference>
<dbReference type="GO" id="GO:0005829">
    <property type="term" value="C:cytosol"/>
    <property type="evidence" value="ECO:0007669"/>
    <property type="project" value="TreeGrafter"/>
</dbReference>
<dbReference type="HOGENOM" id="CLU_072555_0_0_11"/>
<feature type="domain" description="Polymerase/histidinol phosphatase N-terminal" evidence="1">
    <location>
        <begin position="18"/>
        <end position="90"/>
    </location>
</feature>
<dbReference type="SUPFAM" id="SSF89550">
    <property type="entry name" value="PHP domain-like"/>
    <property type="match status" value="1"/>
</dbReference>
<dbReference type="PANTHER" id="PTHR36928">
    <property type="entry name" value="PHOSPHATASE YCDX-RELATED"/>
    <property type="match status" value="1"/>
</dbReference>
<accession>F8A3W5</accession>
<keyword evidence="3" id="KW-1185">Reference proteome</keyword>
<sequence length="258" mass="26904" precursor="true">MTDAASGPSAAPVVDLRGDHHVHSSFSDDAVHTPAQNLAAARAAGLTVVRMVDHVRVSTTYVPELVAALAALPQHDDVRVLTGVEAKILDTAGHVDAPPEVLAGLGGAGGVGRVLLADHQLPGPDGPWSPRETRRRMAEGLAAADVVEMLVTATVAALHRVGRGQVAHPFSLLPKIGLSDDDVTDELLDALADAALATGSPVEVNEKWRCPGPRAVARWHARGVRLVASSDAHDSADVGRYRWLRGVPDDEAAPGTQP</sequence>
<proteinExistence type="predicted"/>
<gene>
    <name evidence="2" type="ordered locus">Celgi_2658</name>
</gene>
<dbReference type="AlphaFoldDB" id="F8A3W5"/>
<dbReference type="GO" id="GO:0008270">
    <property type="term" value="F:zinc ion binding"/>
    <property type="evidence" value="ECO:0007669"/>
    <property type="project" value="TreeGrafter"/>
</dbReference>
<dbReference type="InterPro" id="IPR003141">
    <property type="entry name" value="Pol/His_phosphatase_N"/>
</dbReference>
<dbReference type="Proteomes" id="UP000000485">
    <property type="component" value="Chromosome"/>
</dbReference>
<evidence type="ECO:0000313" key="2">
    <source>
        <dbReference type="EMBL" id="AEI13157.1"/>
    </source>
</evidence>
<evidence type="ECO:0000259" key="1">
    <source>
        <dbReference type="SMART" id="SM00481"/>
    </source>
</evidence>
<dbReference type="SMART" id="SM00481">
    <property type="entry name" value="POLIIIAc"/>
    <property type="match status" value="1"/>
</dbReference>
<organism evidence="2 3">
    <name type="scientific">Cellulomonas gilvus (strain ATCC 13127 / NRRL B-14078)</name>
    <name type="common">Cellvibrio gilvus</name>
    <dbReference type="NCBI Taxonomy" id="593907"/>
    <lineage>
        <taxon>Bacteria</taxon>
        <taxon>Bacillati</taxon>
        <taxon>Actinomycetota</taxon>
        <taxon>Actinomycetes</taxon>
        <taxon>Micrococcales</taxon>
        <taxon>Cellulomonadaceae</taxon>
        <taxon>Cellulomonas</taxon>
    </lineage>
</organism>
<dbReference type="RefSeq" id="WP_013884674.1">
    <property type="nucleotide sequence ID" value="NC_015671.1"/>
</dbReference>
<reference evidence="3" key="1">
    <citation type="submission" date="2011-04" db="EMBL/GenBank/DDBJ databases">
        <title>Complete sequence of Cellvibrio gilvus ATCC 13127.</title>
        <authorList>
            <person name="Lucas S."/>
            <person name="Han J."/>
            <person name="Lapidus A."/>
            <person name="Cheng J.-F."/>
            <person name="Goodwin L."/>
            <person name="Pitluck S."/>
            <person name="Peters L."/>
            <person name="Munk A."/>
            <person name="Detter J.C."/>
            <person name="Han C."/>
            <person name="Tapia R."/>
            <person name="Land M."/>
            <person name="Hauser L."/>
            <person name="Kyrpides N."/>
            <person name="Ivanova N."/>
            <person name="Ovchinnikova G."/>
            <person name="Pagani I."/>
            <person name="Mead D."/>
            <person name="Brumm P."/>
            <person name="Woyke T."/>
        </authorList>
    </citation>
    <scope>NUCLEOTIDE SEQUENCE [LARGE SCALE GENOMIC DNA]</scope>
    <source>
        <strain evidence="3">ATCC 13127 / NRRL B-14078</strain>
    </source>
</reference>
<dbReference type="EMBL" id="CP002665">
    <property type="protein sequence ID" value="AEI13157.1"/>
    <property type="molecule type" value="Genomic_DNA"/>
</dbReference>
<dbReference type="KEGG" id="cga:Celgi_2658"/>
<dbReference type="InterPro" id="IPR016195">
    <property type="entry name" value="Pol/histidinol_Pase-like"/>
</dbReference>